<name>A0ABT0J3C4_9MICO</name>
<evidence type="ECO:0000256" key="1">
    <source>
        <dbReference type="SAM" id="MobiDB-lite"/>
    </source>
</evidence>
<dbReference type="RefSeq" id="WP_416343821.1">
    <property type="nucleotide sequence ID" value="NZ_JALQCY010000003.1"/>
</dbReference>
<keyword evidence="2" id="KW-1133">Transmembrane helix</keyword>
<proteinExistence type="predicted"/>
<evidence type="ECO:0000313" key="3">
    <source>
        <dbReference type="EMBL" id="MCK9793962.1"/>
    </source>
</evidence>
<dbReference type="EMBL" id="JALQCY010000003">
    <property type="protein sequence ID" value="MCK9793962.1"/>
    <property type="molecule type" value="Genomic_DNA"/>
</dbReference>
<keyword evidence="2" id="KW-0472">Membrane</keyword>
<dbReference type="Proteomes" id="UP001651050">
    <property type="component" value="Unassembled WGS sequence"/>
</dbReference>
<comment type="caution">
    <text evidence="3">The sequence shown here is derived from an EMBL/GenBank/DDBJ whole genome shotgun (WGS) entry which is preliminary data.</text>
</comment>
<keyword evidence="4" id="KW-1185">Reference proteome</keyword>
<evidence type="ECO:0000256" key="2">
    <source>
        <dbReference type="SAM" id="Phobius"/>
    </source>
</evidence>
<gene>
    <name evidence="3" type="ORF">M1843_09420</name>
</gene>
<protein>
    <recommendedName>
        <fullName evidence="5">Zinc-finger domain-containing protein</fullName>
    </recommendedName>
</protein>
<evidence type="ECO:0008006" key="5">
    <source>
        <dbReference type="Google" id="ProtNLM"/>
    </source>
</evidence>
<feature type="region of interest" description="Disordered" evidence="1">
    <location>
        <begin position="231"/>
        <end position="388"/>
    </location>
</feature>
<feature type="compositionally biased region" description="Low complexity" evidence="1">
    <location>
        <begin position="231"/>
        <end position="253"/>
    </location>
</feature>
<feature type="compositionally biased region" description="Acidic residues" evidence="1">
    <location>
        <begin position="347"/>
        <end position="371"/>
    </location>
</feature>
<organism evidence="3 4">
    <name type="scientific">Isoptericola peretonis</name>
    <dbReference type="NCBI Taxonomy" id="2918523"/>
    <lineage>
        <taxon>Bacteria</taxon>
        <taxon>Bacillati</taxon>
        <taxon>Actinomycetota</taxon>
        <taxon>Actinomycetes</taxon>
        <taxon>Micrococcales</taxon>
        <taxon>Promicromonosporaceae</taxon>
        <taxon>Isoptericola</taxon>
    </lineage>
</organism>
<sequence>MTETGGDDAPARAGYVDDAIRRMRVAAAAAGRGGAPGAAGTADPEVLRTALATLSPDDQRLLWATHVQRQEPSAVAEALGTHPRAAARLLPQAEQTLAAALADAHARDCPPACDGTRRALDDLVRRRLAAGQETLLEDHLLECAACLRAFVDVREPAWALRDGGPRLLAGGWLPAAVTAATAQEEASGPASGGSVPRPARRQSWLIVAGTVACVAVAAIAIAIGSGDVAPAAPDPGASSGSTTVGTAPGGAPTPVAPPTSSPRGEGGPSAGPTPSGDSSTAPSDEPSPTASTSDEPASSDPSTSPTSTTTRDDGPTSSSTATSGPRPSTSSTPRPSSSATPPVQEEPPPEETEEPPGETEEPLPETSEPPEETPGPSPTATSTTEPTQ</sequence>
<evidence type="ECO:0000313" key="4">
    <source>
        <dbReference type="Proteomes" id="UP001651050"/>
    </source>
</evidence>
<feature type="compositionally biased region" description="Low complexity" evidence="1">
    <location>
        <begin position="378"/>
        <end position="388"/>
    </location>
</feature>
<reference evidence="3 4" key="1">
    <citation type="submission" date="2022-02" db="EMBL/GenBank/DDBJ databases">
        <title>The car tank lid bacteriome: a reservoir of bacteria with potential in bioremediation of fuel.</title>
        <authorList>
            <person name="Vidal-Verdu A."/>
            <person name="Gomez-Martinez D."/>
            <person name="Latorre-Perez A."/>
            <person name="Pereto J."/>
            <person name="Porcar M."/>
        </authorList>
    </citation>
    <scope>NUCLEOTIDE SEQUENCE [LARGE SCALE GENOMIC DNA]</scope>
    <source>
        <strain evidence="3 4">4D.3</strain>
    </source>
</reference>
<feature type="transmembrane region" description="Helical" evidence="2">
    <location>
        <begin position="204"/>
        <end position="223"/>
    </location>
</feature>
<accession>A0ABT0J3C4</accession>
<feature type="compositionally biased region" description="Low complexity" evidence="1">
    <location>
        <begin position="286"/>
        <end position="343"/>
    </location>
</feature>
<keyword evidence="2" id="KW-0812">Transmembrane</keyword>